<sequence length="155" mass="17655">MPYQTEFSDITYPDESGRPCALKLRIAIIGSSDRLAVVHMCHVNPAFQSPMSSYIVRDQILNRILDSQLRGMQLKLVRLVVQDDDKSALFPIEIDLHDYIVRRNPHEMTPVVTARGRFTQRVEIRSELVLAGLTRVHTSHSKPLAVPKEIARALR</sequence>
<proteinExistence type="predicted"/>
<dbReference type="RefSeq" id="WP_229517741.1">
    <property type="nucleotide sequence ID" value="NZ_AP024958.1"/>
</dbReference>
<dbReference type="Proteomes" id="UP001319874">
    <property type="component" value="Chromosome 4"/>
</dbReference>
<dbReference type="EMBL" id="AP024958">
    <property type="protein sequence ID" value="BCZ84728.1"/>
    <property type="molecule type" value="Genomic_DNA"/>
</dbReference>
<reference evidence="1 2" key="1">
    <citation type="journal article" date="2022" name="Front. Microbiol.">
        <title>Identification and characterization of a novel class of self-sufficient cytochrome P450 hydroxylase involved in cyclohexanecarboxylate degradation in Paraburkholderia terrae strain KU-64.</title>
        <authorList>
            <person name="Yamamoto T."/>
            <person name="Hasegawa Y."/>
            <person name="Iwaki H."/>
        </authorList>
    </citation>
    <scope>NUCLEOTIDE SEQUENCE [LARGE SCALE GENOMIC DNA]</scope>
    <source>
        <strain evidence="1 2">KU-64</strain>
    </source>
</reference>
<protein>
    <submittedName>
        <fullName evidence="1">Uncharacterized protein</fullName>
    </submittedName>
</protein>
<accession>A0ABM7U053</accession>
<keyword evidence="2" id="KW-1185">Reference proteome</keyword>
<organism evidence="1 2">
    <name type="scientific">Paraburkholderia terrae</name>
    <dbReference type="NCBI Taxonomy" id="311230"/>
    <lineage>
        <taxon>Bacteria</taxon>
        <taxon>Pseudomonadati</taxon>
        <taxon>Pseudomonadota</taxon>
        <taxon>Betaproteobacteria</taxon>
        <taxon>Burkholderiales</taxon>
        <taxon>Burkholderiaceae</taxon>
        <taxon>Paraburkholderia</taxon>
    </lineage>
</organism>
<evidence type="ECO:0000313" key="1">
    <source>
        <dbReference type="EMBL" id="BCZ84728.1"/>
    </source>
</evidence>
<evidence type="ECO:0000313" key="2">
    <source>
        <dbReference type="Proteomes" id="UP001319874"/>
    </source>
</evidence>
<name>A0ABM7U053_9BURK</name>
<gene>
    <name evidence="1" type="ORF">PTKU64_84030</name>
</gene>